<dbReference type="Gene3D" id="1.20.1050.10">
    <property type="match status" value="1"/>
</dbReference>
<evidence type="ECO:0000313" key="1">
    <source>
        <dbReference type="EMBL" id="WNZ48209.1"/>
    </source>
</evidence>
<organism evidence="1">
    <name type="scientific">Leptolyngbya boryana CZ1</name>
    <dbReference type="NCBI Taxonomy" id="3060204"/>
    <lineage>
        <taxon>Bacteria</taxon>
        <taxon>Bacillati</taxon>
        <taxon>Cyanobacteriota</taxon>
        <taxon>Cyanophyceae</taxon>
        <taxon>Leptolyngbyales</taxon>
        <taxon>Leptolyngbyaceae</taxon>
        <taxon>Leptolyngbya group</taxon>
        <taxon>Leptolyngbya</taxon>
    </lineage>
</organism>
<gene>
    <name evidence="1" type="ORF">Q2T42_10235</name>
</gene>
<dbReference type="EMBL" id="CP130144">
    <property type="protein sequence ID" value="WNZ48209.1"/>
    <property type="molecule type" value="Genomic_DNA"/>
</dbReference>
<proteinExistence type="predicted"/>
<dbReference type="AlphaFoldDB" id="A0AA96X1P4"/>
<accession>A0AA96X1P4</accession>
<protein>
    <submittedName>
        <fullName evidence="1">Uncharacterized protein</fullName>
    </submittedName>
</protein>
<reference evidence="1" key="1">
    <citation type="journal article" date="2023" name="Plants (Basel)">
        <title>Genomic Analysis of Leptolyngbya boryana CZ1 Reveals Efficient Carbon Fixation Modules.</title>
        <authorList>
            <person name="Bai X."/>
            <person name="Wang H."/>
            <person name="Cheng W."/>
            <person name="Wang J."/>
            <person name="Ma M."/>
            <person name="Hu H."/>
            <person name="Song Z."/>
            <person name="Ma H."/>
            <person name="Fan Y."/>
            <person name="Du C."/>
            <person name="Xu J."/>
        </authorList>
    </citation>
    <scope>NUCLEOTIDE SEQUENCE</scope>
    <source>
        <strain evidence="1">CZ1</strain>
    </source>
</reference>
<reference evidence="1" key="2">
    <citation type="submission" date="2023-07" db="EMBL/GenBank/DDBJ databases">
        <authorList>
            <person name="Bai X.-H."/>
            <person name="Wang H.-H."/>
            <person name="Wang J."/>
            <person name="Ma M.-Y."/>
            <person name="Hu H.-H."/>
            <person name="Song Z.-L."/>
            <person name="Ma H.-G."/>
            <person name="Fan Y."/>
            <person name="Du C.-Y."/>
            <person name="Xu J.-C."/>
        </authorList>
    </citation>
    <scope>NUCLEOTIDE SEQUENCE</scope>
    <source>
        <strain evidence="1">CZ1</strain>
    </source>
</reference>
<name>A0AA96X1P4_LEPBY</name>
<sequence>MTLFSMLYLPWMLFKLVLQELQRLALGKMLLETAFRHTSLKRYAPAGLPPHPLIEQTERGLTRVLQTLSVQDLPSFSAQQRPDIASLQIAIALDYISFRCPDLFVSSVAQSLQEQLHAYQLRPSFEFTTPSALAAQSASIPLDESSCS</sequence>
<dbReference type="RefSeq" id="WP_316428576.1">
    <property type="nucleotide sequence ID" value="NZ_CP130144.1"/>
</dbReference>